<evidence type="ECO:0000313" key="3">
    <source>
        <dbReference type="EMBL" id="ASG68856.1"/>
    </source>
</evidence>
<keyword evidence="4" id="KW-1185">Reference proteome</keyword>
<reference evidence="3 4" key="1">
    <citation type="submission" date="2017-06" db="EMBL/GenBank/DDBJ databases">
        <title>Complete genome of Francisella halioticida.</title>
        <authorList>
            <person name="Sjodin A."/>
        </authorList>
    </citation>
    <scope>NUCLEOTIDE SEQUENCE [LARGE SCALE GENOMIC DNA]</scope>
    <source>
        <strain evidence="3 4">DSM 23729</strain>
    </source>
</reference>
<dbReference type="InterPro" id="IPR002513">
    <property type="entry name" value="Tn3_Tnp_DDE_dom"/>
</dbReference>
<protein>
    <recommendedName>
        <fullName evidence="2">Tn3 transposase DDE domain-containing protein</fullName>
    </recommendedName>
</protein>
<feature type="domain" description="Tn3 transposase DDE" evidence="2">
    <location>
        <begin position="97"/>
        <end position="411"/>
    </location>
</feature>
<feature type="coiled-coil region" evidence="1">
    <location>
        <begin position="35"/>
        <end position="62"/>
    </location>
</feature>
<dbReference type="RefSeq" id="WP_088773316.1">
    <property type="nucleotide sequence ID" value="NZ_CP022132.1"/>
</dbReference>
<proteinExistence type="predicted"/>
<sequence length="421" mass="48193">MIKKAIWSKDKSNILKSLSDCINTDDISSILAELKEELSDQYKDVNQRIKSKENEYIKIDENGGKVTWRLPYKREDDSADNPYYEKFTSTGISEVIDFAANNTNFFDSFKHILNKGSKSKPRNKDLKAYLVSQGEAIGHKKVAESSDVSYQNLIDIEGKFIRVDSLVEAGDIIIDAISKLPIFKYYNLSDYGIHASLDSQKIEIKYQTILSRYSTKYFGYGKGVVSYSLIANHLPVSTKIIGANEHESHYVLDIIYNNSSDLNITTVSGDMHSVNRVNFALLKLFGYSFMPRMPSINLKAEHSLVAFKGMKSFKNDLIKPSYTVDEALIISEWDEIQRILASIAKKDTSQSTIIKKLSSYSRKNRTLRALTEFDKIVMSIYVLKYIDDIQLRRNVHRALNRGEAFHQLRKAHYSKLMAKKY</sequence>
<organism evidence="3 4">
    <name type="scientific">Francisella halioticida</name>
    <dbReference type="NCBI Taxonomy" id="549298"/>
    <lineage>
        <taxon>Bacteria</taxon>
        <taxon>Pseudomonadati</taxon>
        <taxon>Pseudomonadota</taxon>
        <taxon>Gammaproteobacteria</taxon>
        <taxon>Thiotrichales</taxon>
        <taxon>Francisellaceae</taxon>
        <taxon>Francisella</taxon>
    </lineage>
</organism>
<name>A0ABM6M1M3_9GAMM</name>
<evidence type="ECO:0000313" key="4">
    <source>
        <dbReference type="Proteomes" id="UP000249910"/>
    </source>
</evidence>
<gene>
    <name evidence="3" type="ORF">CDV26_11110</name>
</gene>
<dbReference type="Pfam" id="PF01526">
    <property type="entry name" value="DDE_Tnp_Tn3"/>
    <property type="match status" value="1"/>
</dbReference>
<accession>A0ABM6M1M3</accession>
<dbReference type="EMBL" id="CP022132">
    <property type="protein sequence ID" value="ASG68856.1"/>
    <property type="molecule type" value="Genomic_DNA"/>
</dbReference>
<dbReference type="Proteomes" id="UP000249910">
    <property type="component" value="Chromosome"/>
</dbReference>
<evidence type="ECO:0000256" key="1">
    <source>
        <dbReference type="SAM" id="Coils"/>
    </source>
</evidence>
<evidence type="ECO:0000259" key="2">
    <source>
        <dbReference type="Pfam" id="PF01526"/>
    </source>
</evidence>
<keyword evidence="1" id="KW-0175">Coiled coil</keyword>